<accession>A0A1W6Z9G8</accession>
<dbReference type="PANTHER" id="PTHR24221">
    <property type="entry name" value="ATP-BINDING CASSETTE SUB-FAMILY B"/>
    <property type="match status" value="1"/>
</dbReference>
<organism evidence="11 12">
    <name type="scientific">Bordetella genomosp. 13</name>
    <dbReference type="NCBI Taxonomy" id="463040"/>
    <lineage>
        <taxon>Bacteria</taxon>
        <taxon>Pseudomonadati</taxon>
        <taxon>Pseudomonadota</taxon>
        <taxon>Betaproteobacteria</taxon>
        <taxon>Burkholderiales</taxon>
        <taxon>Alcaligenaceae</taxon>
        <taxon>Bordetella</taxon>
    </lineage>
</organism>
<name>A0A1W6Z9G8_9BORD</name>
<dbReference type="KEGG" id="bgm:CAL15_06170"/>
<dbReference type="SUPFAM" id="SSF52540">
    <property type="entry name" value="P-loop containing nucleoside triphosphate hydrolases"/>
    <property type="match status" value="1"/>
</dbReference>
<protein>
    <submittedName>
        <fullName evidence="11">Peptide ABC transporter</fullName>
    </submittedName>
</protein>
<dbReference type="GO" id="GO:0005886">
    <property type="term" value="C:plasma membrane"/>
    <property type="evidence" value="ECO:0007669"/>
    <property type="project" value="UniProtKB-SubCell"/>
</dbReference>
<evidence type="ECO:0000256" key="7">
    <source>
        <dbReference type="ARBA" id="ARBA00023136"/>
    </source>
</evidence>
<feature type="transmembrane region" description="Helical" evidence="8">
    <location>
        <begin position="116"/>
        <end position="140"/>
    </location>
</feature>
<dbReference type="RefSeq" id="WP_086077772.1">
    <property type="nucleotide sequence ID" value="NZ_CP021111.1"/>
</dbReference>
<evidence type="ECO:0000256" key="8">
    <source>
        <dbReference type="SAM" id="Phobius"/>
    </source>
</evidence>
<evidence type="ECO:0000256" key="2">
    <source>
        <dbReference type="ARBA" id="ARBA00022475"/>
    </source>
</evidence>
<evidence type="ECO:0000256" key="4">
    <source>
        <dbReference type="ARBA" id="ARBA00022741"/>
    </source>
</evidence>
<dbReference type="AlphaFoldDB" id="A0A1W6Z9G8"/>
<dbReference type="InterPro" id="IPR011527">
    <property type="entry name" value="ABC1_TM_dom"/>
</dbReference>
<dbReference type="GO" id="GO:0015833">
    <property type="term" value="P:peptide transport"/>
    <property type="evidence" value="ECO:0007669"/>
    <property type="project" value="InterPro"/>
</dbReference>
<evidence type="ECO:0000259" key="9">
    <source>
        <dbReference type="PROSITE" id="PS50893"/>
    </source>
</evidence>
<feature type="domain" description="ABC transporter" evidence="9">
    <location>
        <begin position="322"/>
        <end position="542"/>
    </location>
</feature>
<evidence type="ECO:0000256" key="1">
    <source>
        <dbReference type="ARBA" id="ARBA00004651"/>
    </source>
</evidence>
<dbReference type="InterPro" id="IPR027417">
    <property type="entry name" value="P-loop_NTPase"/>
</dbReference>
<dbReference type="CDD" id="cd03228">
    <property type="entry name" value="ABCC_MRP_Like"/>
    <property type="match status" value="1"/>
</dbReference>
<evidence type="ECO:0000313" key="12">
    <source>
        <dbReference type="Proteomes" id="UP000194161"/>
    </source>
</evidence>
<dbReference type="SMART" id="SM00382">
    <property type="entry name" value="AAA"/>
    <property type="match status" value="1"/>
</dbReference>
<feature type="transmembrane region" description="Helical" evidence="8">
    <location>
        <begin position="260"/>
        <end position="281"/>
    </location>
</feature>
<dbReference type="InterPro" id="IPR039421">
    <property type="entry name" value="Type_1_exporter"/>
</dbReference>
<dbReference type="Proteomes" id="UP000194161">
    <property type="component" value="Chromosome"/>
</dbReference>
<reference evidence="11 12" key="1">
    <citation type="submission" date="2017-05" db="EMBL/GenBank/DDBJ databases">
        <title>Complete and WGS of Bordetella genogroups.</title>
        <authorList>
            <person name="Spilker T."/>
            <person name="LiPuma J."/>
        </authorList>
    </citation>
    <scope>NUCLEOTIDE SEQUENCE [LARGE SCALE GENOMIC DNA]</scope>
    <source>
        <strain evidence="11 12">AU7206</strain>
    </source>
</reference>
<keyword evidence="7 8" id="KW-0472">Membrane</keyword>
<keyword evidence="3 8" id="KW-0812">Transmembrane</keyword>
<keyword evidence="2" id="KW-1003">Cell membrane</keyword>
<dbReference type="GO" id="GO:0140359">
    <property type="term" value="F:ABC-type transporter activity"/>
    <property type="evidence" value="ECO:0007669"/>
    <property type="project" value="InterPro"/>
</dbReference>
<keyword evidence="4" id="KW-0547">Nucleotide-binding</keyword>
<dbReference type="STRING" id="463040.CAL15_06170"/>
<dbReference type="EMBL" id="CP021111">
    <property type="protein sequence ID" value="ARP94001.1"/>
    <property type="molecule type" value="Genomic_DNA"/>
</dbReference>
<sequence length="542" mass="59165">MLATLIRQSRALLMLAVCVSLLGGASNVTLIALVNSALAAEGAARVALALPFAAAVACAIGAHVAAGMLFQRLSQQAQANLRIGLSRKVLGASYRQFETVGTARVQSALTDHSATLANLFVALPGLVSNTVVVLGCLAYLSVLSWPVFLGALAAIVLGALGYHLGHMRALGHLERAAGEQDRLFEHFGAMAGGAKELKLSRGKSRAFAGRLLEPTIERLRRARTRGMSIFVAAASWGNLLIYALIGVLLFLVFAEPGHPQRITTGFVLVILFMVTPLEVLLKNLPLVNLARVSARRIDDLMASLPQEPVAAQDRVLPMPRTLTLEGVTHRYYHEQSDDMFTLGPIDLTLRPGEITYLVGGNGSGKTTLAKLLVGLYEPESGRILLDGVPVPPDARADYRQLFATVFSDFYLFESLLGADSAEHDARGNALLGRLHLQHKVRMRDGAFSTRALSQGQRKRLALVEAYLDERPFLVFDEWAADQDPAFKEVFYREVLPELRRLGKGVLVITHDDRYFPLADRMLRMESGQLHEETMPRREYSAA</sequence>
<dbReference type="OrthoDB" id="9760776at2"/>
<evidence type="ECO:0000256" key="5">
    <source>
        <dbReference type="ARBA" id="ARBA00022840"/>
    </source>
</evidence>
<feature type="transmembrane region" description="Helical" evidence="8">
    <location>
        <begin position="146"/>
        <end position="165"/>
    </location>
</feature>
<dbReference type="InterPro" id="IPR005898">
    <property type="entry name" value="Cyc_pep_transpt_SyrD/YojI"/>
</dbReference>
<feature type="transmembrane region" description="Helical" evidence="8">
    <location>
        <begin position="228"/>
        <end position="254"/>
    </location>
</feature>
<dbReference type="GO" id="GO:0005524">
    <property type="term" value="F:ATP binding"/>
    <property type="evidence" value="ECO:0007669"/>
    <property type="project" value="UniProtKB-KW"/>
</dbReference>
<dbReference type="NCBIfam" id="TIGR01194">
    <property type="entry name" value="cyc_pep_trnsptr"/>
    <property type="match status" value="1"/>
</dbReference>
<dbReference type="GO" id="GO:0034040">
    <property type="term" value="F:ATPase-coupled lipid transmembrane transporter activity"/>
    <property type="evidence" value="ECO:0007669"/>
    <property type="project" value="TreeGrafter"/>
</dbReference>
<dbReference type="PANTHER" id="PTHR24221:SF654">
    <property type="entry name" value="ATP-BINDING CASSETTE SUB-FAMILY B MEMBER 6"/>
    <property type="match status" value="1"/>
</dbReference>
<feature type="domain" description="ABC transmembrane type-1" evidence="10">
    <location>
        <begin position="11"/>
        <end position="251"/>
    </location>
</feature>
<dbReference type="GO" id="GO:1904680">
    <property type="term" value="F:peptide transmembrane transporter activity"/>
    <property type="evidence" value="ECO:0007669"/>
    <property type="project" value="InterPro"/>
</dbReference>
<dbReference type="InterPro" id="IPR003439">
    <property type="entry name" value="ABC_transporter-like_ATP-bd"/>
</dbReference>
<dbReference type="InterPro" id="IPR003593">
    <property type="entry name" value="AAA+_ATPase"/>
</dbReference>
<evidence type="ECO:0000259" key="10">
    <source>
        <dbReference type="PROSITE" id="PS50929"/>
    </source>
</evidence>
<dbReference type="InterPro" id="IPR017871">
    <property type="entry name" value="ABC_transporter-like_CS"/>
</dbReference>
<comment type="subcellular location">
    <subcellularLocation>
        <location evidence="1">Cell membrane</location>
        <topology evidence="1">Multi-pass membrane protein</topology>
    </subcellularLocation>
</comment>
<dbReference type="Gene3D" id="1.20.1560.10">
    <property type="entry name" value="ABC transporter type 1, transmembrane domain"/>
    <property type="match status" value="1"/>
</dbReference>
<evidence type="ECO:0000256" key="3">
    <source>
        <dbReference type="ARBA" id="ARBA00022692"/>
    </source>
</evidence>
<keyword evidence="6 8" id="KW-1133">Transmembrane helix</keyword>
<proteinExistence type="predicted"/>
<dbReference type="SUPFAM" id="SSF90123">
    <property type="entry name" value="ABC transporter transmembrane region"/>
    <property type="match status" value="1"/>
</dbReference>
<dbReference type="GO" id="GO:0016887">
    <property type="term" value="F:ATP hydrolysis activity"/>
    <property type="evidence" value="ECO:0007669"/>
    <property type="project" value="InterPro"/>
</dbReference>
<evidence type="ECO:0000313" key="11">
    <source>
        <dbReference type="EMBL" id="ARP94001.1"/>
    </source>
</evidence>
<evidence type="ECO:0000256" key="6">
    <source>
        <dbReference type="ARBA" id="ARBA00022989"/>
    </source>
</evidence>
<feature type="transmembrane region" description="Helical" evidence="8">
    <location>
        <begin position="49"/>
        <end position="70"/>
    </location>
</feature>
<gene>
    <name evidence="11" type="ORF">CAL15_06170</name>
</gene>
<dbReference type="InterPro" id="IPR036640">
    <property type="entry name" value="ABC1_TM_sf"/>
</dbReference>
<keyword evidence="5" id="KW-0067">ATP-binding</keyword>
<dbReference type="PROSITE" id="PS00211">
    <property type="entry name" value="ABC_TRANSPORTER_1"/>
    <property type="match status" value="1"/>
</dbReference>
<dbReference type="Gene3D" id="3.40.50.300">
    <property type="entry name" value="P-loop containing nucleotide triphosphate hydrolases"/>
    <property type="match status" value="1"/>
</dbReference>
<dbReference type="PROSITE" id="PS50893">
    <property type="entry name" value="ABC_TRANSPORTER_2"/>
    <property type="match status" value="1"/>
</dbReference>
<keyword evidence="12" id="KW-1185">Reference proteome</keyword>
<dbReference type="Pfam" id="PF00005">
    <property type="entry name" value="ABC_tran"/>
    <property type="match status" value="1"/>
</dbReference>
<dbReference type="PROSITE" id="PS50929">
    <property type="entry name" value="ABC_TM1F"/>
    <property type="match status" value="1"/>
</dbReference>